<dbReference type="EMBL" id="MFJC01000020">
    <property type="protein sequence ID" value="OGG09496.1"/>
    <property type="molecule type" value="Genomic_DNA"/>
</dbReference>
<keyword evidence="4 5" id="KW-0472">Membrane</keyword>
<evidence type="ECO:0000256" key="1">
    <source>
        <dbReference type="ARBA" id="ARBA00004141"/>
    </source>
</evidence>
<keyword evidence="3 5" id="KW-1133">Transmembrane helix</keyword>
<evidence type="ECO:0000256" key="5">
    <source>
        <dbReference type="SAM" id="Phobius"/>
    </source>
</evidence>
<dbReference type="GO" id="GO:0016020">
    <property type="term" value="C:membrane"/>
    <property type="evidence" value="ECO:0007669"/>
    <property type="project" value="UniProtKB-SubCell"/>
</dbReference>
<feature type="domain" description="Yip1" evidence="6">
    <location>
        <begin position="21"/>
        <end position="192"/>
    </location>
</feature>
<sequence length="208" mass="23494">MNAIVDQLVSAFFIFLRSAIGIALRPYETYRSIIRRQNVWELFYIAAIMIMYFAGASLIKTAALRPFLLTARFTTLAAGATATYILAVSFLWYTTTRVGGNGSLRALAIGWAYTLLPTVIWFLMTSVLYVAVPPPRTTRFLGLLFSGIYLVFSTVLLYWKVILGYLTLRFAMRLDLGKILLIATVSSPVFAVYSYIMYKLGIFRIPFI</sequence>
<dbReference type="InterPro" id="IPR006977">
    <property type="entry name" value="Yip1_dom"/>
</dbReference>
<comment type="caution">
    <text evidence="7">The sequence shown here is derived from an EMBL/GenBank/DDBJ whole genome shotgun (WGS) entry which is preliminary data.</text>
</comment>
<evidence type="ECO:0000313" key="8">
    <source>
        <dbReference type="Proteomes" id="UP000176854"/>
    </source>
</evidence>
<proteinExistence type="predicted"/>
<feature type="transmembrane region" description="Helical" evidence="5">
    <location>
        <begin position="138"/>
        <end position="159"/>
    </location>
</feature>
<accession>A0A1F5ZAK9</accession>
<evidence type="ECO:0000313" key="7">
    <source>
        <dbReference type="EMBL" id="OGG09496.1"/>
    </source>
</evidence>
<keyword evidence="2 5" id="KW-0812">Transmembrane</keyword>
<dbReference type="Pfam" id="PF04893">
    <property type="entry name" value="Yip1"/>
    <property type="match status" value="1"/>
</dbReference>
<dbReference type="Proteomes" id="UP000176854">
    <property type="component" value="Unassembled WGS sequence"/>
</dbReference>
<feature type="transmembrane region" description="Helical" evidence="5">
    <location>
        <begin position="179"/>
        <end position="198"/>
    </location>
</feature>
<feature type="transmembrane region" description="Helical" evidence="5">
    <location>
        <begin position="106"/>
        <end position="132"/>
    </location>
</feature>
<evidence type="ECO:0000259" key="6">
    <source>
        <dbReference type="Pfam" id="PF04893"/>
    </source>
</evidence>
<feature type="transmembrane region" description="Helical" evidence="5">
    <location>
        <begin position="71"/>
        <end position="94"/>
    </location>
</feature>
<evidence type="ECO:0000256" key="3">
    <source>
        <dbReference type="ARBA" id="ARBA00022989"/>
    </source>
</evidence>
<organism evidence="7 8">
    <name type="scientific">Candidatus Gottesmanbacteria bacterium RBG_16_43_7</name>
    <dbReference type="NCBI Taxonomy" id="1798373"/>
    <lineage>
        <taxon>Bacteria</taxon>
        <taxon>Candidatus Gottesmaniibacteriota</taxon>
    </lineage>
</organism>
<evidence type="ECO:0000256" key="4">
    <source>
        <dbReference type="ARBA" id="ARBA00023136"/>
    </source>
</evidence>
<dbReference type="STRING" id="1798373.A2154_02245"/>
<reference evidence="7 8" key="1">
    <citation type="journal article" date="2016" name="Nat. Commun.">
        <title>Thousands of microbial genomes shed light on interconnected biogeochemical processes in an aquifer system.</title>
        <authorList>
            <person name="Anantharaman K."/>
            <person name="Brown C.T."/>
            <person name="Hug L.A."/>
            <person name="Sharon I."/>
            <person name="Castelle C.J."/>
            <person name="Probst A.J."/>
            <person name="Thomas B.C."/>
            <person name="Singh A."/>
            <person name="Wilkins M.J."/>
            <person name="Karaoz U."/>
            <person name="Brodie E.L."/>
            <person name="Williams K.H."/>
            <person name="Hubbard S.S."/>
            <person name="Banfield J.F."/>
        </authorList>
    </citation>
    <scope>NUCLEOTIDE SEQUENCE [LARGE SCALE GENOMIC DNA]</scope>
</reference>
<comment type="subcellular location">
    <subcellularLocation>
        <location evidence="1">Membrane</location>
        <topology evidence="1">Multi-pass membrane protein</topology>
    </subcellularLocation>
</comment>
<name>A0A1F5ZAK9_9BACT</name>
<gene>
    <name evidence="7" type="ORF">A2154_02245</name>
</gene>
<dbReference type="AlphaFoldDB" id="A0A1F5ZAK9"/>
<evidence type="ECO:0000256" key="2">
    <source>
        <dbReference type="ARBA" id="ARBA00022692"/>
    </source>
</evidence>
<feature type="transmembrane region" description="Helical" evidence="5">
    <location>
        <begin position="6"/>
        <end position="27"/>
    </location>
</feature>
<protein>
    <recommendedName>
        <fullName evidence="6">Yip1 domain-containing protein</fullName>
    </recommendedName>
</protein>
<feature type="transmembrane region" description="Helical" evidence="5">
    <location>
        <begin position="39"/>
        <end position="59"/>
    </location>
</feature>